<feature type="chain" id="PRO_5004163995" evidence="1">
    <location>
        <begin position="28"/>
        <end position="474"/>
    </location>
</feature>
<dbReference type="EMBL" id="CP000473">
    <property type="protein sequence ID" value="ABJ81590.1"/>
    <property type="molecule type" value="Genomic_DNA"/>
</dbReference>
<dbReference type="KEGG" id="sus:Acid_0584"/>
<keyword evidence="1" id="KW-0732">Signal</keyword>
<feature type="domain" description="DUF7933" evidence="2">
    <location>
        <begin position="340"/>
        <end position="463"/>
    </location>
</feature>
<evidence type="ECO:0000256" key="1">
    <source>
        <dbReference type="SAM" id="SignalP"/>
    </source>
</evidence>
<dbReference type="Pfam" id="PF25564">
    <property type="entry name" value="DUF7933"/>
    <property type="match status" value="2"/>
</dbReference>
<name>Q02BH6_SOLUE</name>
<dbReference type="eggNOG" id="COG1361">
    <property type="taxonomic scope" value="Bacteria"/>
</dbReference>
<dbReference type="InterPro" id="IPR013320">
    <property type="entry name" value="ConA-like_dom_sf"/>
</dbReference>
<dbReference type="InterPro" id="IPR057693">
    <property type="entry name" value="DUF7933"/>
</dbReference>
<feature type="signal peptide" evidence="1">
    <location>
        <begin position="1"/>
        <end position="27"/>
    </location>
</feature>
<accession>Q02BH6</accession>
<protein>
    <submittedName>
        <fullName evidence="3">Conserved repeat domain</fullName>
    </submittedName>
</protein>
<sequence precursor="true">MTHFSARTFAIAVSLITSFVLAPAAKAGVLLKTGFESTETPPYVTGPLVPQNGWFVQTGNVTPIVQTNTVFAGTQALQINASGLTGQNIVRHLLTDPAPEKSVVYELHFQQSAAGTPSSWGVISVFGNAGFLGQILVDGTNASFGAASVPVSRGVWHDYQVVVNFGTATVSAFVDGTLIGSNSTGGSTQVVLLDLGVNGFPGTDTGFYDSISVINQAPSITKSFIPSTVALNGGSTLTIAITNSSATDPATNVGFSDTLPTGIALGSGAGFGGCGSPAAGASGNVISMTGATIPPSGTCTVQVFVVGVSPGAWLNTTSPVTSDQGTGNFATATLNVLGPPTLTKSFAKPVIYCLYTSFNTTTLTFTITNPAANPVPLTDIAFTDTLPAGLFVSSPNSLTGTCGGGTITAVPGSASIALSGASLAPSASCTFSVQVVTQGVGPMTNTATITASGGLVGLPAQATVYSSIAYRFWY</sequence>
<organism evidence="3">
    <name type="scientific">Solibacter usitatus (strain Ellin6076)</name>
    <dbReference type="NCBI Taxonomy" id="234267"/>
    <lineage>
        <taxon>Bacteria</taxon>
        <taxon>Pseudomonadati</taxon>
        <taxon>Acidobacteriota</taxon>
        <taxon>Terriglobia</taxon>
        <taxon>Bryobacterales</taxon>
        <taxon>Solibacteraceae</taxon>
        <taxon>Candidatus Solibacter</taxon>
    </lineage>
</organism>
<dbReference type="AlphaFoldDB" id="Q02BH6"/>
<dbReference type="InterPro" id="IPR047589">
    <property type="entry name" value="DUF11_rpt"/>
</dbReference>
<dbReference type="InParanoid" id="Q02BH6"/>
<dbReference type="Gene3D" id="2.60.120.200">
    <property type="match status" value="1"/>
</dbReference>
<evidence type="ECO:0000259" key="2">
    <source>
        <dbReference type="Pfam" id="PF25564"/>
    </source>
</evidence>
<dbReference type="STRING" id="234267.Acid_0584"/>
<proteinExistence type="predicted"/>
<evidence type="ECO:0000313" key="3">
    <source>
        <dbReference type="EMBL" id="ABJ81590.1"/>
    </source>
</evidence>
<dbReference type="NCBIfam" id="TIGR01451">
    <property type="entry name" value="B_ant_repeat"/>
    <property type="match status" value="1"/>
</dbReference>
<dbReference type="OrthoDB" id="6074739at2"/>
<feature type="domain" description="DUF7933" evidence="2">
    <location>
        <begin position="218"/>
        <end position="336"/>
    </location>
</feature>
<gene>
    <name evidence="3" type="ordered locus">Acid_0584</name>
</gene>
<dbReference type="SUPFAM" id="SSF49899">
    <property type="entry name" value="Concanavalin A-like lectins/glucanases"/>
    <property type="match status" value="1"/>
</dbReference>
<reference evidence="3" key="1">
    <citation type="submission" date="2006-10" db="EMBL/GenBank/DDBJ databases">
        <title>Complete sequence of Solibacter usitatus Ellin6076.</title>
        <authorList>
            <consortium name="US DOE Joint Genome Institute"/>
            <person name="Copeland A."/>
            <person name="Lucas S."/>
            <person name="Lapidus A."/>
            <person name="Barry K."/>
            <person name="Detter J.C."/>
            <person name="Glavina del Rio T."/>
            <person name="Hammon N."/>
            <person name="Israni S."/>
            <person name="Dalin E."/>
            <person name="Tice H."/>
            <person name="Pitluck S."/>
            <person name="Thompson L.S."/>
            <person name="Brettin T."/>
            <person name="Bruce D."/>
            <person name="Han C."/>
            <person name="Tapia R."/>
            <person name="Gilna P."/>
            <person name="Schmutz J."/>
            <person name="Larimer F."/>
            <person name="Land M."/>
            <person name="Hauser L."/>
            <person name="Kyrpides N."/>
            <person name="Mikhailova N."/>
            <person name="Janssen P.H."/>
            <person name="Kuske C.R."/>
            <person name="Richardson P."/>
        </authorList>
    </citation>
    <scope>NUCLEOTIDE SEQUENCE</scope>
    <source>
        <strain evidence="3">Ellin6076</strain>
    </source>
</reference>
<dbReference type="HOGENOM" id="CLU_576045_0_0_0"/>